<dbReference type="Proteomes" id="UP000299102">
    <property type="component" value="Unassembled WGS sequence"/>
</dbReference>
<feature type="transmembrane region" description="Helical" evidence="1">
    <location>
        <begin position="136"/>
        <end position="160"/>
    </location>
</feature>
<reference evidence="2 3" key="1">
    <citation type="journal article" date="2019" name="Commun. Biol.">
        <title>The bagworm genome reveals a unique fibroin gene that provides high tensile strength.</title>
        <authorList>
            <person name="Kono N."/>
            <person name="Nakamura H."/>
            <person name="Ohtoshi R."/>
            <person name="Tomita M."/>
            <person name="Numata K."/>
            <person name="Arakawa K."/>
        </authorList>
    </citation>
    <scope>NUCLEOTIDE SEQUENCE [LARGE SCALE GENOMIC DNA]</scope>
</reference>
<protein>
    <submittedName>
        <fullName evidence="2">1-acyl-sn-glycerol-3-phosphate acyltransferase gamma</fullName>
    </submittedName>
</protein>
<dbReference type="STRING" id="151549.A0A4C1XGW0"/>
<name>A0A4C1XGW0_EUMVA</name>
<evidence type="ECO:0000313" key="2">
    <source>
        <dbReference type="EMBL" id="GBP63181.1"/>
    </source>
</evidence>
<feature type="transmembrane region" description="Helical" evidence="1">
    <location>
        <begin position="166"/>
        <end position="183"/>
    </location>
</feature>
<keyword evidence="2" id="KW-0808">Transferase</keyword>
<keyword evidence="1" id="KW-0472">Membrane</keyword>
<keyword evidence="1" id="KW-0812">Transmembrane</keyword>
<sequence length="205" mass="23476">MCKGRMMRKSEISACAYGARHELIIGNSQRRVRKIFHALCNVYEKGECPLGTENDHSARRPTPCSASREFMDKSNLNKITSRTAFAEEMWMRQNDSGSKQDSMRWDKMQDSFIQTGDFFKLSGVERVEPYESKPRIYSLINTLGWAVVTLTPMLYYLLGLFFSGELLYFSIACAIFGAFYYLLQKSIGMSKISHSSSYGAEKQKQ</sequence>
<keyword evidence="2" id="KW-0012">Acyltransferase</keyword>
<evidence type="ECO:0000313" key="3">
    <source>
        <dbReference type="Proteomes" id="UP000299102"/>
    </source>
</evidence>
<comment type="caution">
    <text evidence="2">The sequence shown here is derived from an EMBL/GenBank/DDBJ whole genome shotgun (WGS) entry which is preliminary data.</text>
</comment>
<evidence type="ECO:0000256" key="1">
    <source>
        <dbReference type="SAM" id="Phobius"/>
    </source>
</evidence>
<proteinExistence type="predicted"/>
<dbReference type="AlphaFoldDB" id="A0A4C1XGW0"/>
<dbReference type="EMBL" id="BGZK01000862">
    <property type="protein sequence ID" value="GBP63181.1"/>
    <property type="molecule type" value="Genomic_DNA"/>
</dbReference>
<accession>A0A4C1XGW0</accession>
<keyword evidence="3" id="KW-1185">Reference proteome</keyword>
<dbReference type="GO" id="GO:0016746">
    <property type="term" value="F:acyltransferase activity"/>
    <property type="evidence" value="ECO:0007669"/>
    <property type="project" value="UniProtKB-KW"/>
</dbReference>
<organism evidence="2 3">
    <name type="scientific">Eumeta variegata</name>
    <name type="common">Bagworm moth</name>
    <name type="synonym">Eumeta japonica</name>
    <dbReference type="NCBI Taxonomy" id="151549"/>
    <lineage>
        <taxon>Eukaryota</taxon>
        <taxon>Metazoa</taxon>
        <taxon>Ecdysozoa</taxon>
        <taxon>Arthropoda</taxon>
        <taxon>Hexapoda</taxon>
        <taxon>Insecta</taxon>
        <taxon>Pterygota</taxon>
        <taxon>Neoptera</taxon>
        <taxon>Endopterygota</taxon>
        <taxon>Lepidoptera</taxon>
        <taxon>Glossata</taxon>
        <taxon>Ditrysia</taxon>
        <taxon>Tineoidea</taxon>
        <taxon>Psychidae</taxon>
        <taxon>Oiketicinae</taxon>
        <taxon>Eumeta</taxon>
    </lineage>
</organism>
<dbReference type="OrthoDB" id="189226at2759"/>
<keyword evidence="1" id="KW-1133">Transmembrane helix</keyword>
<gene>
    <name evidence="2" type="primary">Agpat3</name>
    <name evidence="2" type="ORF">EVAR_102343_1</name>
</gene>